<gene>
    <name evidence="9" type="ORF">VP01_1686g2</name>
</gene>
<dbReference type="STRING" id="27349.A0A0L6VFU0"/>
<comment type="caution">
    <text evidence="9">The sequence shown here is derived from an EMBL/GenBank/DDBJ whole genome shotgun (WGS) entry which is preliminary data.</text>
</comment>
<dbReference type="InterPro" id="IPR002401">
    <property type="entry name" value="Cyt_P450_E_grp-I"/>
</dbReference>
<keyword evidence="6" id="KW-0560">Oxidoreductase</keyword>
<dbReference type="VEuPathDB" id="FungiDB:VP01_1686g2"/>
<dbReference type="Gene3D" id="1.10.630.10">
    <property type="entry name" value="Cytochrome P450"/>
    <property type="match status" value="2"/>
</dbReference>
<evidence type="ECO:0000256" key="7">
    <source>
        <dbReference type="ARBA" id="ARBA00023004"/>
    </source>
</evidence>
<evidence type="ECO:0000256" key="1">
    <source>
        <dbReference type="ARBA" id="ARBA00001971"/>
    </source>
</evidence>
<keyword evidence="4" id="KW-0349">Heme</keyword>
<reference evidence="9 10" key="1">
    <citation type="submission" date="2015-08" db="EMBL/GenBank/DDBJ databases">
        <title>Next Generation Sequencing and Analysis of the Genome of Puccinia sorghi L Schw, the Causal Agent of Maize Common Rust.</title>
        <authorList>
            <person name="Rochi L."/>
            <person name="Burguener G."/>
            <person name="Darino M."/>
            <person name="Turjanski A."/>
            <person name="Kreff E."/>
            <person name="Dieguez M.J."/>
            <person name="Sacco F."/>
        </authorList>
    </citation>
    <scope>NUCLEOTIDE SEQUENCE [LARGE SCALE GENOMIC DNA]</scope>
    <source>
        <strain evidence="9 10">RO10H11247</strain>
    </source>
</reference>
<dbReference type="AlphaFoldDB" id="A0A0L6VFU0"/>
<evidence type="ECO:0000256" key="6">
    <source>
        <dbReference type="ARBA" id="ARBA00023002"/>
    </source>
</evidence>
<dbReference type="PANTHER" id="PTHR46300">
    <property type="entry name" value="P450, PUTATIVE (EUROFUNG)-RELATED-RELATED"/>
    <property type="match status" value="1"/>
</dbReference>
<dbReference type="GO" id="GO:0005506">
    <property type="term" value="F:iron ion binding"/>
    <property type="evidence" value="ECO:0007669"/>
    <property type="project" value="InterPro"/>
</dbReference>
<evidence type="ECO:0000256" key="3">
    <source>
        <dbReference type="ARBA" id="ARBA00010617"/>
    </source>
</evidence>
<organism evidence="9 10">
    <name type="scientific">Puccinia sorghi</name>
    <dbReference type="NCBI Taxonomy" id="27349"/>
    <lineage>
        <taxon>Eukaryota</taxon>
        <taxon>Fungi</taxon>
        <taxon>Dikarya</taxon>
        <taxon>Basidiomycota</taxon>
        <taxon>Pucciniomycotina</taxon>
        <taxon>Pucciniomycetes</taxon>
        <taxon>Pucciniales</taxon>
        <taxon>Pucciniaceae</taxon>
        <taxon>Puccinia</taxon>
    </lineage>
</organism>
<comment type="similarity">
    <text evidence="3">Belongs to the cytochrome P450 family.</text>
</comment>
<dbReference type="GO" id="GO:0004497">
    <property type="term" value="F:monooxygenase activity"/>
    <property type="evidence" value="ECO:0007669"/>
    <property type="project" value="UniProtKB-KW"/>
</dbReference>
<keyword evidence="7" id="KW-0408">Iron</keyword>
<dbReference type="InterPro" id="IPR001128">
    <property type="entry name" value="Cyt_P450"/>
</dbReference>
<dbReference type="SUPFAM" id="SSF48264">
    <property type="entry name" value="Cytochrome P450"/>
    <property type="match status" value="1"/>
</dbReference>
<dbReference type="Proteomes" id="UP000037035">
    <property type="component" value="Unassembled WGS sequence"/>
</dbReference>
<dbReference type="PANTHER" id="PTHR46300:SF1">
    <property type="entry name" value="P450, PUTATIVE (EUROFUNG)-RELATED"/>
    <property type="match status" value="1"/>
</dbReference>
<name>A0A0L6VFU0_9BASI</name>
<proteinExistence type="inferred from homology"/>
<dbReference type="EMBL" id="LAVV01006488">
    <property type="protein sequence ID" value="KNZ59656.1"/>
    <property type="molecule type" value="Genomic_DNA"/>
</dbReference>
<sequence length="574" mass="65640">MYRSRKSPRNMINNSDFVLLIALAIITYLASYSRQRAKDGFKKIPQPIRLPFIGKLLQIRQPNPWIQMAKWSNQFGPIYRLKIGHSNLIIYSWLTYLVFNSFSGIGITQSSNRIIRTKVIKIFIKTSLTFMPYDDLWRRERKLLHLLTQPKAASSYEPIQSQESAQLCLDILNDPSKHWGHSQRLFSSIEHLIFEHLIDLLPFLHHLPEILSPWKQYGCQVSDETLDLFGGLYRQVSGLAHSEQLPNHDHSAACFIARIEILIHFLLEYVPFGAGSDTTADAIETFIFACAANPDKVAKAHEELDRVIGRERLPEFSEQESLVYCTAMVRELLRWRTVIAGGLAHMTTEDDEYEGYFIPKGTAIVANHWAIHLDEATYKDAHKFIPERFIDPHTGSLIGTKWSASGHHAFGFGRRIFPGLHIANKSLFITFTRLLWSFDIRIKTASSMSTEGLIDAVKFSPGFSSHPMNLDDTMIEIVARDLTPEPHWPKPSRLPACILSSYDLRDFPLLLWWKCNNWSSGSVALRTCKKSLHKYSEQKIGCFNHGGRGSSGKNTNQSCGDNWWTVIWSVDHNI</sequence>
<keyword evidence="8" id="KW-0503">Monooxygenase</keyword>
<dbReference type="InterPro" id="IPR036396">
    <property type="entry name" value="Cyt_P450_sf"/>
</dbReference>
<protein>
    <recommendedName>
        <fullName evidence="11">Cytochrome P450</fullName>
    </recommendedName>
</protein>
<evidence type="ECO:0000313" key="10">
    <source>
        <dbReference type="Proteomes" id="UP000037035"/>
    </source>
</evidence>
<dbReference type="Pfam" id="PF00067">
    <property type="entry name" value="p450"/>
    <property type="match status" value="2"/>
</dbReference>
<evidence type="ECO:0000256" key="8">
    <source>
        <dbReference type="ARBA" id="ARBA00023033"/>
    </source>
</evidence>
<dbReference type="PRINTS" id="PR00463">
    <property type="entry name" value="EP450I"/>
</dbReference>
<keyword evidence="5" id="KW-0479">Metal-binding</keyword>
<dbReference type="InterPro" id="IPR050364">
    <property type="entry name" value="Cytochrome_P450_fung"/>
</dbReference>
<evidence type="ECO:0000313" key="9">
    <source>
        <dbReference type="EMBL" id="KNZ59656.1"/>
    </source>
</evidence>
<dbReference type="GO" id="GO:0020037">
    <property type="term" value="F:heme binding"/>
    <property type="evidence" value="ECO:0007669"/>
    <property type="project" value="InterPro"/>
</dbReference>
<evidence type="ECO:0008006" key="11">
    <source>
        <dbReference type="Google" id="ProtNLM"/>
    </source>
</evidence>
<keyword evidence="10" id="KW-1185">Reference proteome</keyword>
<evidence type="ECO:0000256" key="5">
    <source>
        <dbReference type="ARBA" id="ARBA00022723"/>
    </source>
</evidence>
<evidence type="ECO:0000256" key="2">
    <source>
        <dbReference type="ARBA" id="ARBA00005179"/>
    </source>
</evidence>
<accession>A0A0L6VFU0</accession>
<dbReference type="OrthoDB" id="1055148at2759"/>
<evidence type="ECO:0000256" key="4">
    <source>
        <dbReference type="ARBA" id="ARBA00022617"/>
    </source>
</evidence>
<comment type="cofactor">
    <cofactor evidence="1">
        <name>heme</name>
        <dbReference type="ChEBI" id="CHEBI:30413"/>
    </cofactor>
</comment>
<comment type="pathway">
    <text evidence="2">Secondary metabolite biosynthesis.</text>
</comment>
<dbReference type="GO" id="GO:0016705">
    <property type="term" value="F:oxidoreductase activity, acting on paired donors, with incorporation or reduction of molecular oxygen"/>
    <property type="evidence" value="ECO:0007669"/>
    <property type="project" value="InterPro"/>
</dbReference>